<gene>
    <name evidence="11 15" type="primary">rlmD</name>
    <name evidence="15" type="ORF">FHP88_16630</name>
</gene>
<feature type="active site" evidence="13">
    <location>
        <position position="399"/>
    </location>
</feature>
<dbReference type="HAMAP" id="MF_01010">
    <property type="entry name" value="23SrRNA_methyltr_RlmD"/>
    <property type="match status" value="1"/>
</dbReference>
<evidence type="ECO:0000256" key="3">
    <source>
        <dbReference type="ARBA" id="ARBA00022603"/>
    </source>
</evidence>
<dbReference type="InterPro" id="IPR002792">
    <property type="entry name" value="TRAM_dom"/>
</dbReference>
<proteinExistence type="inferred from homology"/>
<dbReference type="InterPro" id="IPR001566">
    <property type="entry name" value="23S_rRNA_MeTrfase_RlmD"/>
</dbReference>
<comment type="function">
    <text evidence="10 11">Catalyzes the formation of 5-methyl-uridine at position 1939 (m5U1939) in 23S rRNA.</text>
</comment>
<feature type="binding site" evidence="11">
    <location>
        <position position="78"/>
    </location>
    <ligand>
        <name>[4Fe-4S] cluster</name>
        <dbReference type="ChEBI" id="CHEBI:49883"/>
    </ligand>
</feature>
<dbReference type="InterPro" id="IPR029063">
    <property type="entry name" value="SAM-dependent_MTases_sf"/>
</dbReference>
<dbReference type="FunFam" id="2.40.50.140:FF:000097">
    <property type="entry name" value="23S rRNA (uracil(1939)-C(5))-methyltransferase RlmD"/>
    <property type="match status" value="1"/>
</dbReference>
<dbReference type="Gene3D" id="2.40.50.1070">
    <property type="match status" value="1"/>
</dbReference>
<sequence>MGRSRRRKLPQDPVTVTIDALSHDGRGVAHIDGKAVFIHGALPGETVSFRYTRVQKKFDEGEAVEIIDRSSVRVEPPCQHFGLCGGCSLQHLSSEAQIEAKQQALLDAFQRIGKVTPGSILSPLTSGSTLGYRRKARLGAKYVLKKEKVLVGFRERGTPYVADLTRCEVLHPKVGQLIGPLSELIESLSIKERVPQIEMAMGDDQCILIFRLLSEITNEDCKKLLQFGQDHDIAIYTQTGGPETVTPLNGEPVELIYALPRYDLSIHFLPNDFTQVNSELNQLMLDRALALLALSPEDRVLDLFCGLGNFTLPMARTAAEVVGVEGDSGLVARARENAQRNGVTNTRFFTANLYESIQKEPWLREQFDKVLLDPPRSGAAEVLEHLPKLGAKRLVYVSCYPGTLARDAGELVHRYGYELVSAGVMDMFPHTAHVESIALFEKRK</sequence>
<name>A0A558DPX2_9GAMM</name>
<protein>
    <recommendedName>
        <fullName evidence="11">23S rRNA (uracil(1939)-C(5))-methyltransferase RlmD</fullName>
        <ecNumber evidence="11">2.1.1.190</ecNumber>
    </recommendedName>
    <alternativeName>
        <fullName evidence="11">23S rRNA(m5U1939)-methyltransferase</fullName>
    </alternativeName>
</protein>
<evidence type="ECO:0000313" key="15">
    <source>
        <dbReference type="EMBL" id="TVO70512.1"/>
    </source>
</evidence>
<feature type="binding site" evidence="11 12">
    <location>
        <position position="304"/>
    </location>
    <ligand>
        <name>S-adenosyl-L-methionine</name>
        <dbReference type="ChEBI" id="CHEBI:59789"/>
    </ligand>
</feature>
<evidence type="ECO:0000256" key="2">
    <source>
        <dbReference type="ARBA" id="ARBA00022552"/>
    </source>
</evidence>
<dbReference type="PROSITE" id="PS50926">
    <property type="entry name" value="TRAM"/>
    <property type="match status" value="1"/>
</dbReference>
<keyword evidence="3 11" id="KW-0489">Methyltransferase</keyword>
<evidence type="ECO:0000256" key="1">
    <source>
        <dbReference type="ARBA" id="ARBA00022485"/>
    </source>
</evidence>
<feature type="binding site" evidence="11 12">
    <location>
        <position position="325"/>
    </location>
    <ligand>
        <name>S-adenosyl-L-methionine</name>
        <dbReference type="ChEBI" id="CHEBI:59789"/>
    </ligand>
</feature>
<dbReference type="GO" id="GO:0003723">
    <property type="term" value="F:RNA binding"/>
    <property type="evidence" value="ECO:0007669"/>
    <property type="project" value="InterPro"/>
</dbReference>
<dbReference type="Proteomes" id="UP000316649">
    <property type="component" value="Unassembled WGS sequence"/>
</dbReference>
<dbReference type="PROSITE" id="PS01230">
    <property type="entry name" value="TRMA_1"/>
    <property type="match status" value="1"/>
</dbReference>
<dbReference type="PROSITE" id="PS51687">
    <property type="entry name" value="SAM_MT_RNA_M5U"/>
    <property type="match status" value="1"/>
</dbReference>
<dbReference type="EMBL" id="VMNH01000024">
    <property type="protein sequence ID" value="TVO70512.1"/>
    <property type="molecule type" value="Genomic_DNA"/>
</dbReference>
<dbReference type="Gene3D" id="2.40.50.140">
    <property type="entry name" value="Nucleic acid-binding proteins"/>
    <property type="match status" value="1"/>
</dbReference>
<evidence type="ECO:0000256" key="8">
    <source>
        <dbReference type="ARBA" id="ARBA00023014"/>
    </source>
</evidence>
<dbReference type="EC" id="2.1.1.190" evidence="11"/>
<dbReference type="OrthoDB" id="9804590at2"/>
<evidence type="ECO:0000256" key="7">
    <source>
        <dbReference type="ARBA" id="ARBA00023004"/>
    </source>
</evidence>
<dbReference type="SUPFAM" id="SSF53335">
    <property type="entry name" value="S-adenosyl-L-methionine-dependent methyltransferases"/>
    <property type="match status" value="1"/>
</dbReference>
<dbReference type="GO" id="GO:0005506">
    <property type="term" value="F:iron ion binding"/>
    <property type="evidence" value="ECO:0007669"/>
    <property type="project" value="UniProtKB-UniRule"/>
</dbReference>
<evidence type="ECO:0000313" key="16">
    <source>
        <dbReference type="Proteomes" id="UP000316649"/>
    </source>
</evidence>
<comment type="similarity">
    <text evidence="11">Belongs to the class I-like SAM-binding methyltransferase superfamily. RNA M5U methyltransferase family. RlmD subfamily.</text>
</comment>
<dbReference type="Pfam" id="PF01938">
    <property type="entry name" value="TRAM"/>
    <property type="match status" value="1"/>
</dbReference>
<evidence type="ECO:0000256" key="5">
    <source>
        <dbReference type="ARBA" id="ARBA00022691"/>
    </source>
</evidence>
<dbReference type="InterPro" id="IPR012340">
    <property type="entry name" value="NA-bd_OB-fold"/>
</dbReference>
<evidence type="ECO:0000256" key="11">
    <source>
        <dbReference type="HAMAP-Rule" id="MF_01010"/>
    </source>
</evidence>
<keyword evidence="16" id="KW-1185">Reference proteome</keyword>
<comment type="caution">
    <text evidence="15">The sequence shown here is derived from an EMBL/GenBank/DDBJ whole genome shotgun (WGS) entry which is preliminary data.</text>
</comment>
<reference evidence="15 16" key="1">
    <citation type="submission" date="2019-07" db="EMBL/GenBank/DDBJ databases">
        <title>The pathways for chlorine oxyanion respiration interact through the shared metabolite chlorate.</title>
        <authorList>
            <person name="Barnum T.P."/>
            <person name="Cheng Y."/>
            <person name="Hill K.A."/>
            <person name="Lucas L.N."/>
            <person name="Carlson H.K."/>
            <person name="Coates J.D."/>
        </authorList>
    </citation>
    <scope>NUCLEOTIDE SEQUENCE [LARGE SCALE GENOMIC DNA]</scope>
    <source>
        <strain evidence="15 16">BK-1</strain>
    </source>
</reference>
<keyword evidence="6 11" id="KW-0479">Metal-binding</keyword>
<dbReference type="InterPro" id="IPR030390">
    <property type="entry name" value="MeTrfase_TrmA_AS"/>
</dbReference>
<dbReference type="NCBIfam" id="TIGR00479">
    <property type="entry name" value="rumA"/>
    <property type="match status" value="1"/>
</dbReference>
<dbReference type="Gene3D" id="3.40.50.150">
    <property type="entry name" value="Vaccinia Virus protein VP39"/>
    <property type="match status" value="1"/>
</dbReference>
<dbReference type="RefSeq" id="WP_144360226.1">
    <property type="nucleotide sequence ID" value="NZ_VMNH01000024.1"/>
</dbReference>
<accession>A0A558DPX2</accession>
<dbReference type="PANTHER" id="PTHR11061">
    <property type="entry name" value="RNA M5U METHYLTRANSFERASE"/>
    <property type="match status" value="1"/>
</dbReference>
<dbReference type="PROSITE" id="PS01231">
    <property type="entry name" value="TRMA_2"/>
    <property type="match status" value="1"/>
</dbReference>
<feature type="binding site" evidence="11">
    <location>
        <position position="87"/>
    </location>
    <ligand>
        <name>[4Fe-4S] cluster</name>
        <dbReference type="ChEBI" id="CHEBI:49883"/>
    </ligand>
</feature>
<dbReference type="CDD" id="cd02440">
    <property type="entry name" value="AdoMet_MTases"/>
    <property type="match status" value="1"/>
</dbReference>
<dbReference type="InterPro" id="IPR030391">
    <property type="entry name" value="MeTrfase_TrmA_CS"/>
</dbReference>
<comment type="catalytic activity">
    <reaction evidence="9 11">
        <text>uridine(1939) in 23S rRNA + S-adenosyl-L-methionine = 5-methyluridine(1939) in 23S rRNA + S-adenosyl-L-homocysteine + H(+)</text>
        <dbReference type="Rhea" id="RHEA:42908"/>
        <dbReference type="Rhea" id="RHEA-COMP:10278"/>
        <dbReference type="Rhea" id="RHEA-COMP:10279"/>
        <dbReference type="ChEBI" id="CHEBI:15378"/>
        <dbReference type="ChEBI" id="CHEBI:57856"/>
        <dbReference type="ChEBI" id="CHEBI:59789"/>
        <dbReference type="ChEBI" id="CHEBI:65315"/>
        <dbReference type="ChEBI" id="CHEBI:74447"/>
        <dbReference type="EC" id="2.1.1.190"/>
    </reaction>
</comment>
<dbReference type="PANTHER" id="PTHR11061:SF49">
    <property type="entry name" value="23S RRNA (URACIL(1939)-C(5))-METHYLTRANSFERASE RLMD"/>
    <property type="match status" value="1"/>
</dbReference>
<feature type="domain" description="TRAM" evidence="14">
    <location>
        <begin position="6"/>
        <end position="65"/>
    </location>
</feature>
<keyword evidence="7 11" id="KW-0408">Iron</keyword>
<keyword evidence="2 11" id="KW-0698">rRNA processing</keyword>
<keyword evidence="4 11" id="KW-0808">Transferase</keyword>
<dbReference type="FunFam" id="3.40.50.150:FF:000009">
    <property type="entry name" value="23S rRNA (Uracil(1939)-C(5))-methyltransferase RlmD"/>
    <property type="match status" value="1"/>
</dbReference>
<dbReference type="Pfam" id="PF05958">
    <property type="entry name" value="tRNA_U5-meth_tr"/>
    <property type="match status" value="1"/>
</dbReference>
<keyword evidence="1 11" id="KW-0004">4Fe-4S</keyword>
<organism evidence="15 16">
    <name type="scientific">Sedimenticola selenatireducens</name>
    <dbReference type="NCBI Taxonomy" id="191960"/>
    <lineage>
        <taxon>Bacteria</taxon>
        <taxon>Pseudomonadati</taxon>
        <taxon>Pseudomonadota</taxon>
        <taxon>Gammaproteobacteria</taxon>
        <taxon>Chromatiales</taxon>
        <taxon>Sedimenticolaceae</taxon>
        <taxon>Sedimenticola</taxon>
    </lineage>
</organism>
<evidence type="ECO:0000256" key="12">
    <source>
        <dbReference type="PROSITE-ProRule" id="PRU01024"/>
    </source>
</evidence>
<evidence type="ECO:0000259" key="14">
    <source>
        <dbReference type="PROSITE" id="PS50926"/>
    </source>
</evidence>
<dbReference type="GO" id="GO:0070475">
    <property type="term" value="P:rRNA base methylation"/>
    <property type="evidence" value="ECO:0007669"/>
    <property type="project" value="TreeGrafter"/>
</dbReference>
<feature type="binding site" evidence="11">
    <location>
        <position position="352"/>
    </location>
    <ligand>
        <name>S-adenosyl-L-methionine</name>
        <dbReference type="ChEBI" id="CHEBI:59789"/>
    </ligand>
</feature>
<keyword evidence="8 11" id="KW-0411">Iron-sulfur</keyword>
<evidence type="ECO:0000256" key="9">
    <source>
        <dbReference type="ARBA" id="ARBA00052756"/>
    </source>
</evidence>
<keyword evidence="5 11" id="KW-0949">S-adenosyl-L-methionine</keyword>
<dbReference type="AlphaFoldDB" id="A0A558DPX2"/>
<feature type="binding site" evidence="11 12">
    <location>
        <position position="373"/>
    </location>
    <ligand>
        <name>S-adenosyl-L-methionine</name>
        <dbReference type="ChEBI" id="CHEBI:59789"/>
    </ligand>
</feature>
<evidence type="ECO:0000256" key="4">
    <source>
        <dbReference type="ARBA" id="ARBA00022679"/>
    </source>
</evidence>
<dbReference type="GO" id="GO:0051539">
    <property type="term" value="F:4 iron, 4 sulfur cluster binding"/>
    <property type="evidence" value="ECO:0007669"/>
    <property type="project" value="UniProtKB-KW"/>
</dbReference>
<dbReference type="GO" id="GO:0070041">
    <property type="term" value="F:rRNA (uridine-C5-)-methyltransferase activity"/>
    <property type="evidence" value="ECO:0007669"/>
    <property type="project" value="UniProtKB-UniRule"/>
</dbReference>
<feature type="binding site" evidence="11">
    <location>
        <position position="167"/>
    </location>
    <ligand>
        <name>[4Fe-4S] cluster</name>
        <dbReference type="ChEBI" id="CHEBI:49883"/>
    </ligand>
</feature>
<feature type="binding site" evidence="11">
    <location>
        <position position="309"/>
    </location>
    <ligand>
        <name>S-adenosyl-L-methionine</name>
        <dbReference type="ChEBI" id="CHEBI:59789"/>
    </ligand>
</feature>
<dbReference type="InterPro" id="IPR010280">
    <property type="entry name" value="U5_MeTrfase_fam"/>
</dbReference>
<evidence type="ECO:0000256" key="6">
    <source>
        <dbReference type="ARBA" id="ARBA00022723"/>
    </source>
</evidence>
<feature type="active site" description="Nucleophile" evidence="11 12">
    <location>
        <position position="399"/>
    </location>
</feature>
<evidence type="ECO:0000256" key="13">
    <source>
        <dbReference type="PROSITE-ProRule" id="PRU10015"/>
    </source>
</evidence>
<evidence type="ECO:0000256" key="10">
    <source>
        <dbReference type="ARBA" id="ARBA00059995"/>
    </source>
</evidence>
<dbReference type="NCBIfam" id="NF009639">
    <property type="entry name" value="PRK13168.1"/>
    <property type="match status" value="1"/>
</dbReference>
<feature type="binding site" evidence="11">
    <location>
        <position position="84"/>
    </location>
    <ligand>
        <name>[4Fe-4S] cluster</name>
        <dbReference type="ChEBI" id="CHEBI:49883"/>
    </ligand>
</feature>
<dbReference type="SUPFAM" id="SSF50249">
    <property type="entry name" value="Nucleic acid-binding proteins"/>
    <property type="match status" value="1"/>
</dbReference>
<feature type="binding site" evidence="11 12">
    <location>
        <position position="275"/>
    </location>
    <ligand>
        <name>S-adenosyl-L-methionine</name>
        <dbReference type="ChEBI" id="CHEBI:59789"/>
    </ligand>
</feature>